<dbReference type="OMA" id="RMEIPYL"/>
<evidence type="ECO:0000256" key="4">
    <source>
        <dbReference type="ARBA" id="ARBA00023136"/>
    </source>
</evidence>
<dbReference type="EMBL" id="JH767562">
    <property type="protein sequence ID" value="EON63199.1"/>
    <property type="molecule type" value="Genomic_DNA"/>
</dbReference>
<feature type="transmembrane region" description="Helical" evidence="6">
    <location>
        <begin position="20"/>
        <end position="41"/>
    </location>
</feature>
<dbReference type="STRING" id="1168221.R7YN19"/>
<evidence type="ECO:0000313" key="8">
    <source>
        <dbReference type="EMBL" id="EON63199.1"/>
    </source>
</evidence>
<dbReference type="SUPFAM" id="SSF81321">
    <property type="entry name" value="Family A G protein-coupled receptor-like"/>
    <property type="match status" value="1"/>
</dbReference>
<evidence type="ECO:0000313" key="9">
    <source>
        <dbReference type="Proteomes" id="UP000016924"/>
    </source>
</evidence>
<dbReference type="Gene3D" id="1.20.1070.10">
    <property type="entry name" value="Rhodopsin 7-helix transmembrane proteins"/>
    <property type="match status" value="1"/>
</dbReference>
<name>R7YN19_CONA1</name>
<dbReference type="Pfam" id="PF05462">
    <property type="entry name" value="Dicty_CAR"/>
    <property type="match status" value="1"/>
</dbReference>
<feature type="region of interest" description="Disordered" evidence="5">
    <location>
        <begin position="437"/>
        <end position="463"/>
    </location>
</feature>
<gene>
    <name evidence="8" type="ORF">W97_02426</name>
</gene>
<organism evidence="8 9">
    <name type="scientific">Coniosporium apollinis (strain CBS 100218)</name>
    <name type="common">Rock-inhabiting black yeast</name>
    <dbReference type="NCBI Taxonomy" id="1168221"/>
    <lineage>
        <taxon>Eukaryota</taxon>
        <taxon>Fungi</taxon>
        <taxon>Dikarya</taxon>
        <taxon>Ascomycota</taxon>
        <taxon>Pezizomycotina</taxon>
        <taxon>Dothideomycetes</taxon>
        <taxon>Dothideomycetes incertae sedis</taxon>
        <taxon>Coniosporium</taxon>
    </lineage>
</organism>
<dbReference type="PANTHER" id="PTHR23112">
    <property type="entry name" value="G PROTEIN-COUPLED RECEPTOR 157-RELATED"/>
    <property type="match status" value="1"/>
</dbReference>
<dbReference type="GO" id="GO:0007166">
    <property type="term" value="P:cell surface receptor signaling pathway"/>
    <property type="evidence" value="ECO:0007669"/>
    <property type="project" value="InterPro"/>
</dbReference>
<feature type="compositionally biased region" description="Low complexity" evidence="5">
    <location>
        <begin position="262"/>
        <end position="282"/>
    </location>
</feature>
<protein>
    <recommendedName>
        <fullName evidence="7">G-protein coupled receptors family 2 profile 2 domain-containing protein</fullName>
    </recommendedName>
</protein>
<feature type="transmembrane region" description="Helical" evidence="6">
    <location>
        <begin position="357"/>
        <end position="377"/>
    </location>
</feature>
<keyword evidence="2 6" id="KW-0812">Transmembrane</keyword>
<dbReference type="HOGENOM" id="CLU_024810_3_1_1"/>
<feature type="transmembrane region" description="Helical" evidence="6">
    <location>
        <begin position="397"/>
        <end position="419"/>
    </location>
</feature>
<keyword evidence="9" id="KW-1185">Reference proteome</keyword>
<dbReference type="RefSeq" id="XP_007778516.1">
    <property type="nucleotide sequence ID" value="XM_007780326.1"/>
</dbReference>
<evidence type="ECO:0000256" key="5">
    <source>
        <dbReference type="SAM" id="MobiDB-lite"/>
    </source>
</evidence>
<dbReference type="GO" id="GO:0005886">
    <property type="term" value="C:plasma membrane"/>
    <property type="evidence" value="ECO:0007669"/>
    <property type="project" value="TreeGrafter"/>
</dbReference>
<dbReference type="GO" id="GO:0007189">
    <property type="term" value="P:adenylate cyclase-activating G protein-coupled receptor signaling pathway"/>
    <property type="evidence" value="ECO:0007669"/>
    <property type="project" value="TreeGrafter"/>
</dbReference>
<feature type="transmembrane region" description="Helical" evidence="6">
    <location>
        <begin position="48"/>
        <end position="68"/>
    </location>
</feature>
<dbReference type="PANTHER" id="PTHR23112:SF0">
    <property type="entry name" value="TRANSMEMBRANE PROTEIN 116"/>
    <property type="match status" value="1"/>
</dbReference>
<dbReference type="InterPro" id="IPR017981">
    <property type="entry name" value="GPCR_2-like_7TM"/>
</dbReference>
<evidence type="ECO:0000259" key="7">
    <source>
        <dbReference type="PROSITE" id="PS50261"/>
    </source>
</evidence>
<sequence>MPFDPSSSHGTAIETVERAMSILSILGTNFILGTFVAFPAFRKPINRLILYAAIGNALTNVATLISVSGIRYGEGSALCEFQGFLIQWFMPADSLWTLCMAFNVYLTFFKGRNATDLRRLEKWYFLFCYGFPLPPPIIYLVLDYTKNRHGPRIYGPATLWCWVSTKWDWMRLTFFYGPVWVVIILTLSIYVATGRVIFKRRAQLRAFTKEHPHAPAPTIENPFALTDLSTVTKTTKIEVTTEVIELAPEACSSPLPFRPESRSSYSSARPLSSASTSAAPAPNHNYSRSWGQLDPERWACSAIITAETPRSHKHRTTMEPESPATSGEIVGDEEAAPARKSFSHTIRRRVANQGNEAAWAYAKVAMLMFIALVVVWVPSTINRVYSLVHEHKPRFALNIIAAAVLPLQGFWNAMIYIATSWPQCKAAWRQVFSSKDARKDSRASSYTLRGEHRLRSPSSADLP</sequence>
<evidence type="ECO:0000256" key="2">
    <source>
        <dbReference type="ARBA" id="ARBA00022692"/>
    </source>
</evidence>
<feature type="region of interest" description="Disordered" evidence="5">
    <location>
        <begin position="309"/>
        <end position="334"/>
    </location>
</feature>
<proteinExistence type="predicted"/>
<dbReference type="GeneID" id="19899737"/>
<feature type="domain" description="G-protein coupled receptors family 2 profile 2" evidence="7">
    <location>
        <begin position="10"/>
        <end position="201"/>
    </location>
</feature>
<dbReference type="PROSITE" id="PS50261">
    <property type="entry name" value="G_PROTEIN_RECEP_F2_4"/>
    <property type="match status" value="1"/>
</dbReference>
<feature type="region of interest" description="Disordered" evidence="5">
    <location>
        <begin position="255"/>
        <end position="287"/>
    </location>
</feature>
<evidence type="ECO:0000256" key="3">
    <source>
        <dbReference type="ARBA" id="ARBA00022989"/>
    </source>
</evidence>
<dbReference type="eggNOG" id="ENOG502QTGV">
    <property type="taxonomic scope" value="Eukaryota"/>
</dbReference>
<keyword evidence="3 6" id="KW-1133">Transmembrane helix</keyword>
<feature type="transmembrane region" description="Helical" evidence="6">
    <location>
        <begin position="174"/>
        <end position="198"/>
    </location>
</feature>
<reference evidence="9" key="1">
    <citation type="submission" date="2012-06" db="EMBL/GenBank/DDBJ databases">
        <title>The genome sequence of Coniosporium apollinis CBS 100218.</title>
        <authorList>
            <consortium name="The Broad Institute Genome Sequencing Platform"/>
            <person name="Cuomo C."/>
            <person name="Gorbushina A."/>
            <person name="Noack S."/>
            <person name="Walker B."/>
            <person name="Young S.K."/>
            <person name="Zeng Q."/>
            <person name="Gargeya S."/>
            <person name="Fitzgerald M."/>
            <person name="Haas B."/>
            <person name="Abouelleil A."/>
            <person name="Alvarado L."/>
            <person name="Arachchi H.M."/>
            <person name="Berlin A.M."/>
            <person name="Chapman S.B."/>
            <person name="Goldberg J."/>
            <person name="Griggs A."/>
            <person name="Gujja S."/>
            <person name="Hansen M."/>
            <person name="Howarth C."/>
            <person name="Imamovic A."/>
            <person name="Larimer J."/>
            <person name="McCowan C."/>
            <person name="Montmayeur A."/>
            <person name="Murphy C."/>
            <person name="Neiman D."/>
            <person name="Pearson M."/>
            <person name="Priest M."/>
            <person name="Roberts A."/>
            <person name="Saif S."/>
            <person name="Shea T."/>
            <person name="Sisk P."/>
            <person name="Sykes S."/>
            <person name="Wortman J."/>
            <person name="Nusbaum C."/>
            <person name="Birren B."/>
        </authorList>
    </citation>
    <scope>NUCLEOTIDE SEQUENCE [LARGE SCALE GENOMIC DNA]</scope>
    <source>
        <strain evidence="9">CBS 100218</strain>
    </source>
</reference>
<accession>R7YN19</accession>
<feature type="transmembrane region" description="Helical" evidence="6">
    <location>
        <begin position="123"/>
        <end position="142"/>
    </location>
</feature>
<evidence type="ECO:0000256" key="6">
    <source>
        <dbReference type="SAM" id="Phobius"/>
    </source>
</evidence>
<dbReference type="AlphaFoldDB" id="R7YN19"/>
<dbReference type="GO" id="GO:0004930">
    <property type="term" value="F:G protein-coupled receptor activity"/>
    <property type="evidence" value="ECO:0007669"/>
    <property type="project" value="TreeGrafter"/>
</dbReference>
<dbReference type="OrthoDB" id="18453at2759"/>
<comment type="subcellular location">
    <subcellularLocation>
        <location evidence="1">Membrane</location>
        <topology evidence="1">Multi-pass membrane protein</topology>
    </subcellularLocation>
</comment>
<feature type="transmembrane region" description="Helical" evidence="6">
    <location>
        <begin position="88"/>
        <end position="111"/>
    </location>
</feature>
<keyword evidence="4 6" id="KW-0472">Membrane</keyword>
<evidence type="ECO:0000256" key="1">
    <source>
        <dbReference type="ARBA" id="ARBA00004141"/>
    </source>
</evidence>
<dbReference type="Proteomes" id="UP000016924">
    <property type="component" value="Unassembled WGS sequence"/>
</dbReference>